<evidence type="ECO:0000313" key="2">
    <source>
        <dbReference type="Proteomes" id="UP001346149"/>
    </source>
</evidence>
<dbReference type="Proteomes" id="UP001346149">
    <property type="component" value="Unassembled WGS sequence"/>
</dbReference>
<dbReference type="AlphaFoldDB" id="A0AAN7MS69"/>
<accession>A0AAN7MS69</accession>
<protein>
    <recommendedName>
        <fullName evidence="3">Protein NUCLEAR FUSION DEFECTIVE 6, chloroplastic/mitochondrial-like</fullName>
    </recommendedName>
</protein>
<dbReference type="EMBL" id="JAXQNO010000004">
    <property type="protein sequence ID" value="KAK4800091.1"/>
    <property type="molecule type" value="Genomic_DNA"/>
</dbReference>
<comment type="caution">
    <text evidence="1">The sequence shown here is derived from an EMBL/GenBank/DDBJ whole genome shotgun (WGS) entry which is preliminary data.</text>
</comment>
<gene>
    <name evidence="1" type="ORF">SAY86_025456</name>
</gene>
<evidence type="ECO:0000313" key="1">
    <source>
        <dbReference type="EMBL" id="KAK4800091.1"/>
    </source>
</evidence>
<dbReference type="PANTHER" id="PTHR33156:SF48">
    <property type="entry name" value="PROTEIN NUCLEAR FUSION DEFECTIVE 6, MITOCHONDRIAL"/>
    <property type="match status" value="1"/>
</dbReference>
<dbReference type="GO" id="GO:0005739">
    <property type="term" value="C:mitochondrion"/>
    <property type="evidence" value="ECO:0007669"/>
    <property type="project" value="TreeGrafter"/>
</dbReference>
<sequence>MASLASVRSIFRSASVRNAASKIASEAKVARSPFCAPTSRPASRFISRTPVEASACVESMMPYHTATSSALLTSMLSITRRTHGWLPEEVIKPVRAYTNHVCYTSLQ</sequence>
<proteinExistence type="predicted"/>
<keyword evidence="2" id="KW-1185">Reference proteome</keyword>
<dbReference type="InterPro" id="IPR043459">
    <property type="entry name" value="NFD6/NOXY2-like"/>
</dbReference>
<evidence type="ECO:0008006" key="3">
    <source>
        <dbReference type="Google" id="ProtNLM"/>
    </source>
</evidence>
<organism evidence="1 2">
    <name type="scientific">Trapa natans</name>
    <name type="common">Water chestnut</name>
    <dbReference type="NCBI Taxonomy" id="22666"/>
    <lineage>
        <taxon>Eukaryota</taxon>
        <taxon>Viridiplantae</taxon>
        <taxon>Streptophyta</taxon>
        <taxon>Embryophyta</taxon>
        <taxon>Tracheophyta</taxon>
        <taxon>Spermatophyta</taxon>
        <taxon>Magnoliopsida</taxon>
        <taxon>eudicotyledons</taxon>
        <taxon>Gunneridae</taxon>
        <taxon>Pentapetalae</taxon>
        <taxon>rosids</taxon>
        <taxon>malvids</taxon>
        <taxon>Myrtales</taxon>
        <taxon>Lythraceae</taxon>
        <taxon>Trapa</taxon>
    </lineage>
</organism>
<name>A0AAN7MS69_TRANT</name>
<reference evidence="1 2" key="1">
    <citation type="journal article" date="2023" name="Hortic Res">
        <title>Pangenome of water caltrop reveals structural variations and asymmetric subgenome divergence after allopolyploidization.</title>
        <authorList>
            <person name="Zhang X."/>
            <person name="Chen Y."/>
            <person name="Wang L."/>
            <person name="Yuan Y."/>
            <person name="Fang M."/>
            <person name="Shi L."/>
            <person name="Lu R."/>
            <person name="Comes H.P."/>
            <person name="Ma Y."/>
            <person name="Chen Y."/>
            <person name="Huang G."/>
            <person name="Zhou Y."/>
            <person name="Zheng Z."/>
            <person name="Qiu Y."/>
        </authorList>
    </citation>
    <scope>NUCLEOTIDE SEQUENCE [LARGE SCALE GENOMIC DNA]</scope>
    <source>
        <strain evidence="1">F231</strain>
    </source>
</reference>
<dbReference type="PANTHER" id="PTHR33156">
    <property type="entry name" value="OS02G0230000 PROTEIN"/>
    <property type="match status" value="1"/>
</dbReference>